<name>A0AAV8DJJ6_9POAL</name>
<feature type="region of interest" description="Disordered" evidence="6">
    <location>
        <begin position="519"/>
        <end position="552"/>
    </location>
</feature>
<dbReference type="EMBL" id="JAMFTS010000003">
    <property type="protein sequence ID" value="KAJ4769235.1"/>
    <property type="molecule type" value="Genomic_DNA"/>
</dbReference>
<dbReference type="SUPFAM" id="SSF101936">
    <property type="entry name" value="DNA-binding pseudobarrel domain"/>
    <property type="match status" value="1"/>
</dbReference>
<dbReference type="PROSITE" id="PS50863">
    <property type="entry name" value="B3"/>
    <property type="match status" value="1"/>
</dbReference>
<dbReference type="SMART" id="SM01019">
    <property type="entry name" value="B3"/>
    <property type="match status" value="1"/>
</dbReference>
<keyword evidence="3" id="KW-0238">DNA-binding</keyword>
<protein>
    <submittedName>
        <fullName evidence="8">B3 domain-containing transcription factor ABI3</fullName>
    </submittedName>
</protein>
<dbReference type="InterPro" id="IPR003340">
    <property type="entry name" value="B3_DNA-bd"/>
</dbReference>
<evidence type="ECO:0000313" key="8">
    <source>
        <dbReference type="EMBL" id="KAJ4769235.1"/>
    </source>
</evidence>
<reference evidence="8" key="1">
    <citation type="submission" date="2022-08" db="EMBL/GenBank/DDBJ databases">
        <authorList>
            <person name="Marques A."/>
        </authorList>
    </citation>
    <scope>NUCLEOTIDE SEQUENCE</scope>
    <source>
        <strain evidence="8">RhyPub2mFocal</strain>
        <tissue evidence="8">Leaves</tissue>
    </source>
</reference>
<feature type="compositionally biased region" description="Polar residues" evidence="6">
    <location>
        <begin position="520"/>
        <end position="535"/>
    </location>
</feature>
<evidence type="ECO:0000256" key="5">
    <source>
        <dbReference type="ARBA" id="ARBA00023242"/>
    </source>
</evidence>
<evidence type="ECO:0000256" key="4">
    <source>
        <dbReference type="ARBA" id="ARBA00023163"/>
    </source>
</evidence>
<feature type="compositionally biased region" description="Polar residues" evidence="6">
    <location>
        <begin position="36"/>
        <end position="45"/>
    </location>
</feature>
<dbReference type="Gene3D" id="2.40.330.10">
    <property type="entry name" value="DNA-binding pseudobarrel domain"/>
    <property type="match status" value="1"/>
</dbReference>
<keyword evidence="5" id="KW-0539">Nucleus</keyword>
<keyword evidence="9" id="KW-1185">Reference proteome</keyword>
<evidence type="ECO:0000313" key="9">
    <source>
        <dbReference type="Proteomes" id="UP001140206"/>
    </source>
</evidence>
<proteinExistence type="predicted"/>
<dbReference type="PANTHER" id="PTHR31140">
    <property type="entry name" value="B3 DOMAIN-CONTAINING TRANSCRIPTION FACTOR ABI3"/>
    <property type="match status" value="1"/>
</dbReference>
<sequence>MVSSSKTSDSSAHRSKDTEEAEALGSNANLLKEEASQNQTPTLTQPHRDVVQRDAHDTVVHDPTAGFDAISGLDGDDLIFCDEAFVSDLPDFRCLSSPSPTSAASQPPKSLPTNTSTPSSSSSSTPSSTWPFLRASDSGPRSLPGCSSETTMQPQPSIPDPVADTDTQVYLNLLDTGGVDEFDLSAPWDSSELFPLTLDESGACTNQPFNFDLPCSGIEETNNNGALEGGQKEEGGDDLAQFFLEWLKNNKDAISPEDLRSIRLKKSTVECAARRLGADRHGRMQLVKLILSWVQNHHLQRKKARLQEADQPHANANSNAWLNHTPAFNQVVPVDSVQNSNPNLNMDFDTGHTTSGCNSWFQPTNSYNFPLSCTTNTSAAGNSQLILPVSELHATDPKMYSWDQGYNTAFQSYPMTYQAGLQATQYNAAPVSPLYQQGQGVSSMASATREARKKRMARQRRVLSLQQNRVLGQSDNPVQCGFVGQGCNGNRHWAFCSSLAINHQQGTGMMDLTLLPGGSRSASQTKQTMQGSGQHIRSMLRPGVSTSERRQSQDKNLRFLLQKVLKQSDVGSLGRIVLPKKEAEVHLPELDSRDGITIPMEDIGTSRIWNMRYRYWPNNKSRMYLLENTGDFVRSNGLEEGDFIVIYSDVKSGKYMIRGVKVKQPQEKGREKVEDKRVDSGKKKEESASTSGHLTEVKAAN</sequence>
<gene>
    <name evidence="8" type="ORF">LUZ62_053492</name>
</gene>
<evidence type="ECO:0000259" key="7">
    <source>
        <dbReference type="PROSITE" id="PS50863"/>
    </source>
</evidence>
<accession>A0AAV8DJJ6</accession>
<dbReference type="AlphaFoldDB" id="A0AAV8DJJ6"/>
<feature type="compositionally biased region" description="Basic and acidic residues" evidence="6">
    <location>
        <begin position="46"/>
        <end position="57"/>
    </location>
</feature>
<feature type="domain" description="TF-B3" evidence="7">
    <location>
        <begin position="561"/>
        <end position="663"/>
    </location>
</feature>
<dbReference type="Proteomes" id="UP001140206">
    <property type="component" value="Chromosome 3"/>
</dbReference>
<dbReference type="InterPro" id="IPR044800">
    <property type="entry name" value="LEC2-like"/>
</dbReference>
<dbReference type="GO" id="GO:0003677">
    <property type="term" value="F:DNA binding"/>
    <property type="evidence" value="ECO:0007669"/>
    <property type="project" value="UniProtKB-KW"/>
</dbReference>
<dbReference type="CDD" id="cd10015">
    <property type="entry name" value="BfiI_C_EcoRII_N_B3"/>
    <property type="match status" value="1"/>
</dbReference>
<dbReference type="GO" id="GO:0003700">
    <property type="term" value="F:DNA-binding transcription factor activity"/>
    <property type="evidence" value="ECO:0007669"/>
    <property type="project" value="InterPro"/>
</dbReference>
<keyword evidence="2" id="KW-0805">Transcription regulation</keyword>
<organism evidence="8 9">
    <name type="scientific">Rhynchospora pubera</name>
    <dbReference type="NCBI Taxonomy" id="906938"/>
    <lineage>
        <taxon>Eukaryota</taxon>
        <taxon>Viridiplantae</taxon>
        <taxon>Streptophyta</taxon>
        <taxon>Embryophyta</taxon>
        <taxon>Tracheophyta</taxon>
        <taxon>Spermatophyta</taxon>
        <taxon>Magnoliopsida</taxon>
        <taxon>Liliopsida</taxon>
        <taxon>Poales</taxon>
        <taxon>Cyperaceae</taxon>
        <taxon>Cyperoideae</taxon>
        <taxon>Rhynchosporeae</taxon>
        <taxon>Rhynchospora</taxon>
    </lineage>
</organism>
<evidence type="ECO:0000256" key="6">
    <source>
        <dbReference type="SAM" id="MobiDB-lite"/>
    </source>
</evidence>
<feature type="compositionally biased region" description="Basic and acidic residues" evidence="6">
    <location>
        <begin position="664"/>
        <end position="687"/>
    </location>
</feature>
<feature type="compositionally biased region" description="Polar residues" evidence="6">
    <location>
        <begin position="145"/>
        <end position="155"/>
    </location>
</feature>
<dbReference type="Pfam" id="PF02362">
    <property type="entry name" value="B3"/>
    <property type="match status" value="1"/>
</dbReference>
<dbReference type="FunFam" id="2.40.330.10:FF:000003">
    <property type="entry name" value="B3 domain-containing transcription factor FUS3"/>
    <property type="match status" value="1"/>
</dbReference>
<dbReference type="GO" id="GO:0005634">
    <property type="term" value="C:nucleus"/>
    <property type="evidence" value="ECO:0007669"/>
    <property type="project" value="UniProtKB-SubCell"/>
</dbReference>
<feature type="compositionally biased region" description="Low complexity" evidence="6">
    <location>
        <begin position="96"/>
        <end position="129"/>
    </location>
</feature>
<dbReference type="InterPro" id="IPR015300">
    <property type="entry name" value="DNA-bd_pseudobarrel_sf"/>
</dbReference>
<feature type="region of interest" description="Disordered" evidence="6">
    <location>
        <begin position="96"/>
        <end position="161"/>
    </location>
</feature>
<feature type="region of interest" description="Disordered" evidence="6">
    <location>
        <begin position="661"/>
        <end position="701"/>
    </location>
</feature>
<evidence type="ECO:0000256" key="2">
    <source>
        <dbReference type="ARBA" id="ARBA00023015"/>
    </source>
</evidence>
<feature type="region of interest" description="Disordered" evidence="6">
    <location>
        <begin position="1"/>
        <end position="57"/>
    </location>
</feature>
<comment type="subcellular location">
    <subcellularLocation>
        <location evidence="1">Nucleus</location>
    </subcellularLocation>
</comment>
<evidence type="ECO:0000256" key="1">
    <source>
        <dbReference type="ARBA" id="ARBA00004123"/>
    </source>
</evidence>
<evidence type="ECO:0000256" key="3">
    <source>
        <dbReference type="ARBA" id="ARBA00023125"/>
    </source>
</evidence>
<dbReference type="PANTHER" id="PTHR31140:SF81">
    <property type="entry name" value="B3 DOMAIN-CONTAINING TRANSCRIPTION FACTOR ABI3"/>
    <property type="match status" value="1"/>
</dbReference>
<feature type="compositionally biased region" description="Polar residues" evidence="6">
    <location>
        <begin position="1"/>
        <end position="10"/>
    </location>
</feature>
<comment type="caution">
    <text evidence="8">The sequence shown here is derived from an EMBL/GenBank/DDBJ whole genome shotgun (WGS) entry which is preliminary data.</text>
</comment>
<keyword evidence="4" id="KW-0804">Transcription</keyword>